<dbReference type="Proteomes" id="UP001596956">
    <property type="component" value="Unassembled WGS sequence"/>
</dbReference>
<protein>
    <submittedName>
        <fullName evidence="1">Uncharacterized protein</fullName>
    </submittedName>
</protein>
<dbReference type="InterPro" id="IPR000415">
    <property type="entry name" value="Nitroreductase-like"/>
</dbReference>
<comment type="caution">
    <text evidence="1">The sequence shown here is derived from an EMBL/GenBank/DDBJ whole genome shotgun (WGS) entry which is preliminary data.</text>
</comment>
<feature type="non-terminal residue" evidence="1">
    <location>
        <position position="1"/>
    </location>
</feature>
<organism evidence="1 2">
    <name type="scientific">Streptomonospora algeriensis</name>
    <dbReference type="NCBI Taxonomy" id="995084"/>
    <lineage>
        <taxon>Bacteria</taxon>
        <taxon>Bacillati</taxon>
        <taxon>Actinomycetota</taxon>
        <taxon>Actinomycetes</taxon>
        <taxon>Streptosporangiales</taxon>
        <taxon>Nocardiopsidaceae</taxon>
        <taxon>Streptomonospora</taxon>
    </lineage>
</organism>
<proteinExistence type="predicted"/>
<name>A0ABW3BPI4_9ACTN</name>
<keyword evidence="2" id="KW-1185">Reference proteome</keyword>
<evidence type="ECO:0000313" key="2">
    <source>
        <dbReference type="Proteomes" id="UP001596956"/>
    </source>
</evidence>
<accession>A0ABW3BPI4</accession>
<reference evidence="2" key="1">
    <citation type="journal article" date="2019" name="Int. J. Syst. Evol. Microbiol.">
        <title>The Global Catalogue of Microorganisms (GCM) 10K type strain sequencing project: providing services to taxonomists for standard genome sequencing and annotation.</title>
        <authorList>
            <consortium name="The Broad Institute Genomics Platform"/>
            <consortium name="The Broad Institute Genome Sequencing Center for Infectious Disease"/>
            <person name="Wu L."/>
            <person name="Ma J."/>
        </authorList>
    </citation>
    <scope>NUCLEOTIDE SEQUENCE [LARGE SCALE GENOMIC DNA]</scope>
    <source>
        <strain evidence="2">CCUG 63369</strain>
    </source>
</reference>
<dbReference type="SUPFAM" id="SSF55469">
    <property type="entry name" value="FMN-dependent nitroreductase-like"/>
    <property type="match status" value="1"/>
</dbReference>
<gene>
    <name evidence="1" type="ORF">ACFQZU_23535</name>
</gene>
<dbReference type="Gene3D" id="3.40.109.10">
    <property type="entry name" value="NADH Oxidase"/>
    <property type="match status" value="1"/>
</dbReference>
<evidence type="ECO:0000313" key="1">
    <source>
        <dbReference type="EMBL" id="MFD0804269.1"/>
    </source>
</evidence>
<sequence>TRRRTHRGLFATDVDDVALVRNLITAADAEGAALVPLTAEPLIRSLAGLVSAAEHLHRHERTRADELARWVRPPGSPSPEGVHAEDFPPEPDHGLFPGRDYGQNRIRGMLDAPEAVTGTVALLTTPGDTRDAWLAAGQALERVLLAAAAEDVAAAFHTQPLEEPLLRAFIAERFCEDAHPQMILRLGRPRPHGARAAAPPRPR</sequence>
<dbReference type="EMBL" id="JBHTHR010001507">
    <property type="protein sequence ID" value="MFD0804269.1"/>
    <property type="molecule type" value="Genomic_DNA"/>
</dbReference>